<reference evidence="5" key="1">
    <citation type="submission" date="2025-08" db="UniProtKB">
        <authorList>
            <consortium name="Ensembl"/>
        </authorList>
    </citation>
    <scope>IDENTIFICATION</scope>
</reference>
<dbReference type="GO" id="GO:0005509">
    <property type="term" value="F:calcium ion binding"/>
    <property type="evidence" value="ECO:0007669"/>
    <property type="project" value="TreeGrafter"/>
</dbReference>
<dbReference type="GO" id="GO:0046475">
    <property type="term" value="P:glycerophospholipid catabolic process"/>
    <property type="evidence" value="ECO:0007669"/>
    <property type="project" value="TreeGrafter"/>
</dbReference>
<evidence type="ECO:0000256" key="2">
    <source>
        <dbReference type="ARBA" id="ARBA00023098"/>
    </source>
</evidence>
<evidence type="ECO:0000313" key="5">
    <source>
        <dbReference type="Ensembl" id="ENSCRFP00000010418.1"/>
    </source>
</evidence>
<dbReference type="PANTHER" id="PTHR10728">
    <property type="entry name" value="CYTOSOLIC PHOSPHOLIPASE A2"/>
    <property type="match status" value="1"/>
</dbReference>
<organism evidence="5 6">
    <name type="scientific">Cyanoderma ruficeps</name>
    <name type="common">rufous-capped babbler</name>
    <dbReference type="NCBI Taxonomy" id="181631"/>
    <lineage>
        <taxon>Eukaryota</taxon>
        <taxon>Metazoa</taxon>
        <taxon>Chordata</taxon>
        <taxon>Craniata</taxon>
        <taxon>Vertebrata</taxon>
        <taxon>Euteleostomi</taxon>
        <taxon>Archelosauria</taxon>
        <taxon>Archosauria</taxon>
        <taxon>Dinosauria</taxon>
        <taxon>Saurischia</taxon>
        <taxon>Theropoda</taxon>
        <taxon>Coelurosauria</taxon>
        <taxon>Aves</taxon>
        <taxon>Neognathae</taxon>
        <taxon>Neoaves</taxon>
        <taxon>Telluraves</taxon>
        <taxon>Australaves</taxon>
        <taxon>Passeriformes</taxon>
        <taxon>Sylvioidea</taxon>
        <taxon>Timaliidae</taxon>
        <taxon>Cyanoderma</taxon>
    </lineage>
</organism>
<dbReference type="GO" id="GO:0047498">
    <property type="term" value="F:calcium-dependent phospholipase A2 activity"/>
    <property type="evidence" value="ECO:0007669"/>
    <property type="project" value="TreeGrafter"/>
</dbReference>
<dbReference type="Pfam" id="PF01735">
    <property type="entry name" value="PLA2_B"/>
    <property type="match status" value="1"/>
</dbReference>
<evidence type="ECO:0000313" key="6">
    <source>
        <dbReference type="Proteomes" id="UP000694396"/>
    </source>
</evidence>
<keyword evidence="6" id="KW-1185">Reference proteome</keyword>
<dbReference type="InterPro" id="IPR002642">
    <property type="entry name" value="LysoPLipase_cat_dom"/>
</dbReference>
<dbReference type="PANTHER" id="PTHR10728:SF54">
    <property type="entry name" value="PHOSPHOLIPASE A2"/>
    <property type="match status" value="1"/>
</dbReference>
<dbReference type="GO" id="GO:0005544">
    <property type="term" value="F:calcium-dependent phospholipid binding"/>
    <property type="evidence" value="ECO:0007669"/>
    <property type="project" value="TreeGrafter"/>
</dbReference>
<dbReference type="InterPro" id="IPR016035">
    <property type="entry name" value="Acyl_Trfase/lysoPLipase"/>
</dbReference>
<proteinExistence type="predicted"/>
<dbReference type="SMART" id="SM00022">
    <property type="entry name" value="PLAc"/>
    <property type="match status" value="1"/>
</dbReference>
<dbReference type="Proteomes" id="UP000694396">
    <property type="component" value="Unplaced"/>
</dbReference>
<evidence type="ECO:0000256" key="3">
    <source>
        <dbReference type="PROSITE-ProRule" id="PRU00555"/>
    </source>
</evidence>
<dbReference type="Gene3D" id="3.40.1090.10">
    <property type="entry name" value="Cytosolic phospholipase A2 catalytic domain"/>
    <property type="match status" value="2"/>
</dbReference>
<dbReference type="Ensembl" id="ENSCRFT00000010789.1">
    <property type="protein sequence ID" value="ENSCRFP00000010418.1"/>
    <property type="gene ID" value="ENSCRFG00000008062.1"/>
</dbReference>
<dbReference type="GO" id="GO:0005829">
    <property type="term" value="C:cytosol"/>
    <property type="evidence" value="ECO:0007669"/>
    <property type="project" value="TreeGrafter"/>
</dbReference>
<dbReference type="PROSITE" id="PS51210">
    <property type="entry name" value="PLA2C"/>
    <property type="match status" value="1"/>
</dbReference>
<dbReference type="AlphaFoldDB" id="A0A8C3QT37"/>
<name>A0A8C3QT37_9PASS</name>
<accession>A0A8C3QT37</accession>
<evidence type="ECO:0000256" key="1">
    <source>
        <dbReference type="ARBA" id="ARBA00022801"/>
    </source>
</evidence>
<keyword evidence="3" id="KW-0442">Lipid degradation</keyword>
<evidence type="ECO:0000259" key="4">
    <source>
        <dbReference type="PROSITE" id="PS51210"/>
    </source>
</evidence>
<reference evidence="5" key="2">
    <citation type="submission" date="2025-09" db="UniProtKB">
        <authorList>
            <consortium name="Ensembl"/>
        </authorList>
    </citation>
    <scope>IDENTIFICATION</scope>
</reference>
<feature type="domain" description="PLA2c" evidence="4">
    <location>
        <begin position="26"/>
        <end position="487"/>
    </location>
</feature>
<protein>
    <recommendedName>
        <fullName evidence="4">PLA2c domain-containing protein</fullName>
    </recommendedName>
</protein>
<sequence length="487" mass="56388">DVEQNFQHMDVLISNIHVCFYLSNCSCQQDLDMRFGFNLCSEEMAFLGKRKRYVASALKNVFHLPHELQDREVPVVAIITTGGGLKSMTGLYGSLMGLKKLNLLDCITYISGLSGTTWTMANLYRDAYWSQKDLDSHIGEAQKQATKCKMGCFSMDRMKYYNKQLCQRKEEGYRTSFIDLWGLMIEYLLNDGKDPHKLSEQQEALCDGQNPLPIYVSVCVRDSYSTNDFKEWVEFTPYEVGLLKYGAFVRTEHFGSEFFMGRLLKKLPESRICYLQGDFFSPPVDEDPVLPTRPHELRTRMYTPPGALSSALRGALTDRFSVAQHHNFLKGYQLHNNYMENQHFCRWKVLTIFVILQSLDKACKYYSEQKIPFPTISLTDEDKKNLKECYIFQDSDLPGCPIVIFLPLVNDTFQEYKAPGVKRCCSEMEEGQLDLTSSCSPYCMFSVRYTDDNYRKLLNLSEYNILNNSQMIMQALQTAMQRRRQMC</sequence>
<dbReference type="SUPFAM" id="SSF52151">
    <property type="entry name" value="FabD/lysophospholipase-like"/>
    <property type="match status" value="1"/>
</dbReference>
<keyword evidence="2 3" id="KW-0443">Lipid metabolism</keyword>
<keyword evidence="1 3" id="KW-0378">Hydrolase</keyword>